<protein>
    <submittedName>
        <fullName evidence="2">Uncharacterized protein</fullName>
    </submittedName>
</protein>
<keyword evidence="1" id="KW-0812">Transmembrane</keyword>
<accession>A0A9Q1BMR4</accession>
<evidence type="ECO:0000313" key="3">
    <source>
        <dbReference type="Proteomes" id="UP001152320"/>
    </source>
</evidence>
<feature type="transmembrane region" description="Helical" evidence="1">
    <location>
        <begin position="91"/>
        <end position="109"/>
    </location>
</feature>
<proteinExistence type="predicted"/>
<evidence type="ECO:0000256" key="1">
    <source>
        <dbReference type="SAM" id="Phobius"/>
    </source>
</evidence>
<reference evidence="2" key="1">
    <citation type="submission" date="2021-10" db="EMBL/GenBank/DDBJ databases">
        <title>Tropical sea cucumber genome reveals ecological adaptation and Cuvierian tubules defense mechanism.</title>
        <authorList>
            <person name="Chen T."/>
        </authorList>
    </citation>
    <scope>NUCLEOTIDE SEQUENCE</scope>
    <source>
        <strain evidence="2">Nanhai2018</strain>
        <tissue evidence="2">Muscle</tissue>
    </source>
</reference>
<sequence>MCVYQFLLALKDKGINVDTSVAGCLAEVQNYRVGCYETRRDMSEIDSNTAKNLADAETQLGIKYDEVKICLCKGDLCNKPTKAALSGATSSGFNLLIIITSILITFVALREQMQGM</sequence>
<name>A0A9Q1BMR4_HOLLE</name>
<evidence type="ECO:0000313" key="2">
    <source>
        <dbReference type="EMBL" id="KAJ8029501.1"/>
    </source>
</evidence>
<comment type="caution">
    <text evidence="2">The sequence shown here is derived from an EMBL/GenBank/DDBJ whole genome shotgun (WGS) entry which is preliminary data.</text>
</comment>
<gene>
    <name evidence="2" type="ORF">HOLleu_28911</name>
</gene>
<dbReference type="OrthoDB" id="10536669at2759"/>
<organism evidence="2 3">
    <name type="scientific">Holothuria leucospilota</name>
    <name type="common">Black long sea cucumber</name>
    <name type="synonym">Mertensiothuria leucospilota</name>
    <dbReference type="NCBI Taxonomy" id="206669"/>
    <lineage>
        <taxon>Eukaryota</taxon>
        <taxon>Metazoa</taxon>
        <taxon>Echinodermata</taxon>
        <taxon>Eleutherozoa</taxon>
        <taxon>Echinozoa</taxon>
        <taxon>Holothuroidea</taxon>
        <taxon>Aspidochirotacea</taxon>
        <taxon>Aspidochirotida</taxon>
        <taxon>Holothuriidae</taxon>
        <taxon>Holothuria</taxon>
    </lineage>
</organism>
<keyword evidence="1" id="KW-1133">Transmembrane helix</keyword>
<keyword evidence="3" id="KW-1185">Reference proteome</keyword>
<keyword evidence="1" id="KW-0472">Membrane</keyword>
<dbReference type="Proteomes" id="UP001152320">
    <property type="component" value="Chromosome 14"/>
</dbReference>
<dbReference type="AlphaFoldDB" id="A0A9Q1BMR4"/>
<dbReference type="EMBL" id="JAIZAY010000014">
    <property type="protein sequence ID" value="KAJ8029501.1"/>
    <property type="molecule type" value="Genomic_DNA"/>
</dbReference>